<dbReference type="GO" id="GO:0051999">
    <property type="term" value="P:mannosyl-inositol phosphorylceramide biosynthetic process"/>
    <property type="evidence" value="ECO:0007669"/>
    <property type="project" value="TreeGrafter"/>
</dbReference>
<proteinExistence type="predicted"/>
<reference evidence="1" key="1">
    <citation type="submission" date="2022-09" db="EMBL/GenBank/DDBJ databases">
        <title>Intensive care unit water sources are persistently colonized with multi-drug resistant bacteria and are the site of extensive horizontal gene transfer of antibiotic resistance genes.</title>
        <authorList>
            <person name="Diorio-Toth L."/>
        </authorList>
    </citation>
    <scope>NUCLEOTIDE SEQUENCE</scope>
    <source>
        <strain evidence="1">GD04005</strain>
    </source>
</reference>
<dbReference type="InterPro" id="IPR008441">
    <property type="entry name" value="AfumC-like_glycosyl_Trfase"/>
</dbReference>
<organism evidence="1 2">
    <name type="scientific">Acinetobacter courvalinii</name>
    <dbReference type="NCBI Taxonomy" id="280147"/>
    <lineage>
        <taxon>Bacteria</taxon>
        <taxon>Pseudomonadati</taxon>
        <taxon>Pseudomonadota</taxon>
        <taxon>Gammaproteobacteria</taxon>
        <taxon>Moraxellales</taxon>
        <taxon>Moraxellaceae</taxon>
        <taxon>Acinetobacter</taxon>
    </lineage>
</organism>
<evidence type="ECO:0000313" key="1">
    <source>
        <dbReference type="EMBL" id="MDH0565422.1"/>
    </source>
</evidence>
<dbReference type="AlphaFoldDB" id="A0AA42ICA8"/>
<dbReference type="PANTHER" id="PTHR32385">
    <property type="entry name" value="MANNOSYL PHOSPHORYLINOSITOL CERAMIDE SYNTHASE"/>
    <property type="match status" value="1"/>
</dbReference>
<dbReference type="PANTHER" id="PTHR32385:SF15">
    <property type="entry name" value="INOSITOL PHOSPHOCERAMIDE MANNOSYLTRANSFERASE 1"/>
    <property type="match status" value="1"/>
</dbReference>
<evidence type="ECO:0000313" key="2">
    <source>
        <dbReference type="Proteomes" id="UP001159329"/>
    </source>
</evidence>
<gene>
    <name evidence="1" type="ORF">N7644_17280</name>
</gene>
<dbReference type="GO" id="GO:0000030">
    <property type="term" value="F:mannosyltransferase activity"/>
    <property type="evidence" value="ECO:0007669"/>
    <property type="project" value="TreeGrafter"/>
</dbReference>
<sequence>MKIFKKIFYLLKFYTMYSNQKRGVNPAIDNEADLIVLNPTIPDAIIPKKIWMYWEGPLAGFVEKCVEQVKKTNPDYEVHFLTPDTVKDFCNIDFGRFPKATPQQKADLLRFELIYQYGGIWLDASTIVYESLDWIQALVKKTQTHSFAYYRAKNTTIKNFPVLENWLLASAAKNPFFKYWFDELVTAIELSPKAYLQKLKETEPNYQDLFQHIGRLEYLVAYVACQKVMRQHLPSMCLINCDKNALYFQVKHQWVKEKVLIDMAIHHPPAEMPKLIKLAGKERKTLSHYYEKGMYFEHSLLDIPQK</sequence>
<dbReference type="Gene3D" id="3.90.550.20">
    <property type="match status" value="1"/>
</dbReference>
<protein>
    <submittedName>
        <fullName evidence="1">Capsular polysaccharide synthesis protein</fullName>
    </submittedName>
</protein>
<dbReference type="GO" id="GO:0016020">
    <property type="term" value="C:membrane"/>
    <property type="evidence" value="ECO:0007669"/>
    <property type="project" value="GOC"/>
</dbReference>
<dbReference type="EMBL" id="JAOEEO010000008">
    <property type="protein sequence ID" value="MDH0565422.1"/>
    <property type="molecule type" value="Genomic_DNA"/>
</dbReference>
<dbReference type="SUPFAM" id="SSF53448">
    <property type="entry name" value="Nucleotide-diphospho-sugar transferases"/>
    <property type="match status" value="1"/>
</dbReference>
<dbReference type="InterPro" id="IPR051706">
    <property type="entry name" value="Glycosyltransferase_domain"/>
</dbReference>
<comment type="caution">
    <text evidence="1">The sequence shown here is derived from an EMBL/GenBank/DDBJ whole genome shotgun (WGS) entry which is preliminary data.</text>
</comment>
<dbReference type="InterPro" id="IPR029044">
    <property type="entry name" value="Nucleotide-diphossugar_trans"/>
</dbReference>
<dbReference type="RefSeq" id="WP_279696846.1">
    <property type="nucleotide sequence ID" value="NZ_JAOEEO010000008.1"/>
</dbReference>
<dbReference type="Proteomes" id="UP001159329">
    <property type="component" value="Unassembled WGS sequence"/>
</dbReference>
<accession>A0AA42ICA8</accession>
<name>A0AA42ICA8_9GAMM</name>
<dbReference type="Pfam" id="PF05704">
    <property type="entry name" value="Caps_synth"/>
    <property type="match status" value="1"/>
</dbReference>